<dbReference type="PRINTS" id="PR00738">
    <property type="entry name" value="GLHYDRLASE20"/>
</dbReference>
<evidence type="ECO:0000256" key="5">
    <source>
        <dbReference type="SAM" id="MobiDB-lite"/>
    </source>
</evidence>
<dbReference type="Gene3D" id="3.30.379.10">
    <property type="entry name" value="Chitobiase/beta-hexosaminidase domain 2-like"/>
    <property type="match status" value="1"/>
</dbReference>
<organism evidence="8 9">
    <name type="scientific">Agromyces fucosus</name>
    <dbReference type="NCBI Taxonomy" id="41985"/>
    <lineage>
        <taxon>Bacteria</taxon>
        <taxon>Bacillati</taxon>
        <taxon>Actinomycetota</taxon>
        <taxon>Actinomycetes</taxon>
        <taxon>Micrococcales</taxon>
        <taxon>Microbacteriaceae</taxon>
        <taxon>Agromyces</taxon>
    </lineage>
</organism>
<sequence>MSIRGRSNTRGRAAAALLLGAGVIVSTFVPVAAQAAENPAPRIIPELQTWTGGTGSFTLDGSSRIVADPELEEVATQFAADLAATTGISVDVVGGAPSAGDLVLDYDEALTHAPGGELFRTEGYRLTVSADGVEIAAPNTDGAFYGTRTVLQALLQSPGRAELPIGESIDWPNHEVRGFMLDVGRRFFTPEFVRDYITMMSWYKLNEFQIHLNDNEIARPAGGWVDAYDGFRLKSDNPAFAGLASEDGAYDRADWQSFEDAAAAHAVTIIPEIDAPAHSRSFIRWKPEIGFNGGDSDHLDLSKPESTETIKAVFDEFTPWFEGPDVHMGTDEYPREGRDDYRTFFNTMAEHIRGLGKHPRAWGSMTVMHGSAAGYDRDVTINAWNNGWYGMASALADGYDFINTNDGDLYVVPFANYYHGNGLNNSSLYNSWLPNKLGSTEVVPAGTPKGAMFAVWNDLVHREYTELDVHGLMRDSFPVIAQKTWKSTTPALGYGDFTALQRRIGVAPGLTTIEQGNGTAAAGERSLGAAVTASSSNEGASPSALTDGRSLTRWATSEQTAEVVLDLGVSAPTGRVEIDWAGVPPAGYDVQVSTDGRFWQHVADDVDGETGAVDLGRLPARYVALRDIRAGDGDIAAWRVSVFSPAPLTKGATATASGVEAASFPASLAIDGNDATRWSADYSAQPWIAVDLGSAQRFGELSLKWEGASAKDYTVAVSSDAQTWTPVATRTAMAAGARTDLVTFTPVTARHLRVTVTAKNLSPYLSLFELSIPSSAEPEAAITAEISPAEPDGPDGSYATPPTVTVRASGTAGPVSDVEYRVNDDEWADASGPILLDGNGELRLEYRATVGDIPVSGHGVVTVAAAPELDVEASVTSRCIGGRAVLSVRALNGESLPLDVTLTTDYGTKSFTAVAPGKNAVHAFSTRLATLPAGEVDVTATAQVGGSPVSSTTVVPYEARTCG</sequence>
<feature type="domain" description="F5/8 type C" evidence="7">
    <location>
        <begin position="510"/>
        <end position="614"/>
    </location>
</feature>
<dbReference type="Pfam" id="PF00728">
    <property type="entry name" value="Glyco_hydro_20"/>
    <property type="match status" value="1"/>
</dbReference>
<dbReference type="Pfam" id="PF02838">
    <property type="entry name" value="Glyco_hydro_20b"/>
    <property type="match status" value="1"/>
</dbReference>
<dbReference type="Pfam" id="PF00754">
    <property type="entry name" value="F5_F8_type_C"/>
    <property type="match status" value="2"/>
</dbReference>
<dbReference type="PROSITE" id="PS50022">
    <property type="entry name" value="FA58C_3"/>
    <property type="match status" value="2"/>
</dbReference>
<keyword evidence="6" id="KW-0732">Signal</keyword>
<proteinExistence type="inferred from homology"/>
<dbReference type="EMBL" id="SDPO01000003">
    <property type="protein sequence ID" value="RXZ47311.1"/>
    <property type="molecule type" value="Genomic_DNA"/>
</dbReference>
<evidence type="ECO:0000313" key="9">
    <source>
        <dbReference type="Proteomes" id="UP000292935"/>
    </source>
</evidence>
<dbReference type="Gene3D" id="2.60.120.260">
    <property type="entry name" value="Galactose-binding domain-like"/>
    <property type="match status" value="2"/>
</dbReference>
<dbReference type="AlphaFoldDB" id="A0A4Q2JH77"/>
<accession>A0A4Q2JH77</accession>
<dbReference type="PANTHER" id="PTHR43678">
    <property type="entry name" value="PUTATIVE (AFU_ORTHOLOGUE AFUA_2G00640)-RELATED"/>
    <property type="match status" value="1"/>
</dbReference>
<dbReference type="InterPro" id="IPR015882">
    <property type="entry name" value="HEX_bac_N"/>
</dbReference>
<keyword evidence="3" id="KW-0326">Glycosidase</keyword>
<protein>
    <recommendedName>
        <fullName evidence="7">F5/8 type C domain-containing protein</fullName>
    </recommendedName>
</protein>
<evidence type="ECO:0000313" key="8">
    <source>
        <dbReference type="EMBL" id="RXZ47311.1"/>
    </source>
</evidence>
<dbReference type="InterPro" id="IPR025705">
    <property type="entry name" value="Beta_hexosaminidase_sua/sub"/>
</dbReference>
<dbReference type="Proteomes" id="UP000292935">
    <property type="component" value="Unassembled WGS sequence"/>
</dbReference>
<dbReference type="PANTHER" id="PTHR43678:SF1">
    <property type="entry name" value="BETA-N-ACETYLHEXOSAMINIDASE"/>
    <property type="match status" value="1"/>
</dbReference>
<dbReference type="OrthoDB" id="5480482at2"/>
<evidence type="ECO:0000256" key="4">
    <source>
        <dbReference type="PIRSR" id="PIRSR625705-1"/>
    </source>
</evidence>
<reference evidence="8 9" key="1">
    <citation type="submission" date="2019-01" db="EMBL/GenBank/DDBJ databases">
        <authorList>
            <person name="Li J."/>
        </authorList>
    </citation>
    <scope>NUCLEOTIDE SEQUENCE [LARGE SCALE GENOMIC DNA]</scope>
    <source>
        <strain evidence="8 9">CCUG 35506</strain>
    </source>
</reference>
<dbReference type="RefSeq" id="WP_129231766.1">
    <property type="nucleotide sequence ID" value="NZ_SDPO01000003.1"/>
</dbReference>
<dbReference type="InterPro" id="IPR052764">
    <property type="entry name" value="GH20_Enzymes"/>
</dbReference>
<name>A0A4Q2JH77_9MICO</name>
<keyword evidence="2" id="KW-0378">Hydrolase</keyword>
<dbReference type="CDD" id="cd06564">
    <property type="entry name" value="GH20_DspB_LnbB-like"/>
    <property type="match status" value="1"/>
</dbReference>
<dbReference type="InterPro" id="IPR017853">
    <property type="entry name" value="GH"/>
</dbReference>
<feature type="signal peptide" evidence="6">
    <location>
        <begin position="1"/>
        <end position="35"/>
    </location>
</feature>
<comment type="similarity">
    <text evidence="1">Belongs to the glycosyl hydrolase 20 family.</text>
</comment>
<dbReference type="GO" id="GO:0005975">
    <property type="term" value="P:carbohydrate metabolic process"/>
    <property type="evidence" value="ECO:0007669"/>
    <property type="project" value="InterPro"/>
</dbReference>
<dbReference type="InterPro" id="IPR000421">
    <property type="entry name" value="FA58C"/>
</dbReference>
<feature type="domain" description="F5/8 type C" evidence="7">
    <location>
        <begin position="635"/>
        <end position="775"/>
    </location>
</feature>
<dbReference type="InterPro" id="IPR008979">
    <property type="entry name" value="Galactose-bd-like_sf"/>
</dbReference>
<keyword evidence="9" id="KW-1185">Reference proteome</keyword>
<dbReference type="SUPFAM" id="SSF55545">
    <property type="entry name" value="beta-N-acetylhexosaminidase-like domain"/>
    <property type="match status" value="1"/>
</dbReference>
<feature type="region of interest" description="Disordered" evidence="5">
    <location>
        <begin position="786"/>
        <end position="811"/>
    </location>
</feature>
<feature type="chain" id="PRO_5020899582" description="F5/8 type C domain-containing protein" evidence="6">
    <location>
        <begin position="36"/>
        <end position="963"/>
    </location>
</feature>
<dbReference type="SUPFAM" id="SSF51445">
    <property type="entry name" value="(Trans)glycosidases"/>
    <property type="match status" value="1"/>
</dbReference>
<evidence type="ECO:0000256" key="1">
    <source>
        <dbReference type="ARBA" id="ARBA00006285"/>
    </source>
</evidence>
<dbReference type="Gene3D" id="3.20.20.80">
    <property type="entry name" value="Glycosidases"/>
    <property type="match status" value="1"/>
</dbReference>
<dbReference type="InterPro" id="IPR015883">
    <property type="entry name" value="Glyco_hydro_20_cat"/>
</dbReference>
<evidence type="ECO:0000256" key="3">
    <source>
        <dbReference type="ARBA" id="ARBA00023295"/>
    </source>
</evidence>
<feature type="active site" description="Proton donor" evidence="4">
    <location>
        <position position="332"/>
    </location>
</feature>
<dbReference type="SUPFAM" id="SSF49785">
    <property type="entry name" value="Galactose-binding domain-like"/>
    <property type="match status" value="2"/>
</dbReference>
<comment type="caution">
    <text evidence="8">The sequence shown here is derived from an EMBL/GenBank/DDBJ whole genome shotgun (WGS) entry which is preliminary data.</text>
</comment>
<dbReference type="GO" id="GO:0004563">
    <property type="term" value="F:beta-N-acetylhexosaminidase activity"/>
    <property type="evidence" value="ECO:0007669"/>
    <property type="project" value="InterPro"/>
</dbReference>
<evidence type="ECO:0000259" key="7">
    <source>
        <dbReference type="PROSITE" id="PS50022"/>
    </source>
</evidence>
<gene>
    <name evidence="8" type="ORF">ESP57_12065</name>
</gene>
<evidence type="ECO:0000256" key="2">
    <source>
        <dbReference type="ARBA" id="ARBA00022801"/>
    </source>
</evidence>
<dbReference type="InterPro" id="IPR029018">
    <property type="entry name" value="Hex-like_dom2"/>
</dbReference>
<evidence type="ECO:0000256" key="6">
    <source>
        <dbReference type="SAM" id="SignalP"/>
    </source>
</evidence>